<dbReference type="Proteomes" id="UP001239445">
    <property type="component" value="Unassembled WGS sequence"/>
</dbReference>
<evidence type="ECO:0000256" key="6">
    <source>
        <dbReference type="SAM" id="MobiDB-lite"/>
    </source>
</evidence>
<dbReference type="PANTHER" id="PTHR47540:SF2">
    <property type="entry name" value="ZN(II)2CYS6 TRANSCRIPTION FACTOR (EUROFUNG)"/>
    <property type="match status" value="1"/>
</dbReference>
<evidence type="ECO:0000256" key="1">
    <source>
        <dbReference type="ARBA" id="ARBA00004123"/>
    </source>
</evidence>
<evidence type="ECO:0000256" key="2">
    <source>
        <dbReference type="ARBA" id="ARBA00023015"/>
    </source>
</evidence>
<dbReference type="EMBL" id="MU839835">
    <property type="protein sequence ID" value="KAK1754423.1"/>
    <property type="molecule type" value="Genomic_DNA"/>
</dbReference>
<evidence type="ECO:0000313" key="8">
    <source>
        <dbReference type="EMBL" id="KAK1754423.1"/>
    </source>
</evidence>
<dbReference type="GO" id="GO:0005634">
    <property type="term" value="C:nucleus"/>
    <property type="evidence" value="ECO:0007669"/>
    <property type="project" value="UniProtKB-SubCell"/>
</dbReference>
<feature type="compositionally biased region" description="Basic and acidic residues" evidence="6">
    <location>
        <begin position="483"/>
        <end position="495"/>
    </location>
</feature>
<dbReference type="AlphaFoldDB" id="A0AAJ0F8I8"/>
<feature type="compositionally biased region" description="Pro residues" evidence="6">
    <location>
        <begin position="675"/>
        <end position="728"/>
    </location>
</feature>
<evidence type="ECO:0000313" key="9">
    <source>
        <dbReference type="Proteomes" id="UP001239445"/>
    </source>
</evidence>
<dbReference type="PANTHER" id="PTHR47540">
    <property type="entry name" value="THIAMINE REPRESSIBLE GENES REGULATORY PROTEIN THI5"/>
    <property type="match status" value="1"/>
</dbReference>
<dbReference type="GO" id="GO:0045944">
    <property type="term" value="P:positive regulation of transcription by RNA polymerase II"/>
    <property type="evidence" value="ECO:0007669"/>
    <property type="project" value="TreeGrafter"/>
</dbReference>
<dbReference type="Pfam" id="PF04082">
    <property type="entry name" value="Fungal_trans"/>
    <property type="match status" value="1"/>
</dbReference>
<feature type="domain" description="Xylanolytic transcriptional activator regulatory" evidence="7">
    <location>
        <begin position="160"/>
        <end position="242"/>
    </location>
</feature>
<feature type="compositionally biased region" description="Pro residues" evidence="6">
    <location>
        <begin position="582"/>
        <end position="595"/>
    </location>
</feature>
<keyword evidence="2" id="KW-0805">Transcription regulation</keyword>
<comment type="subcellular location">
    <subcellularLocation>
        <location evidence="1">Nucleus</location>
    </subcellularLocation>
</comment>
<accession>A0AAJ0F8I8</accession>
<keyword evidence="3" id="KW-0238">DNA-binding</keyword>
<feature type="compositionally biased region" description="Acidic residues" evidence="6">
    <location>
        <begin position="520"/>
        <end position="529"/>
    </location>
</feature>
<feature type="compositionally biased region" description="Polar residues" evidence="6">
    <location>
        <begin position="507"/>
        <end position="516"/>
    </location>
</feature>
<dbReference type="CDD" id="cd12148">
    <property type="entry name" value="fungal_TF_MHR"/>
    <property type="match status" value="1"/>
</dbReference>
<feature type="compositionally biased region" description="Low complexity" evidence="6">
    <location>
        <begin position="617"/>
        <end position="639"/>
    </location>
</feature>
<gene>
    <name evidence="8" type="ORF">QBC47DRAFT_218016</name>
</gene>
<dbReference type="GO" id="GO:0008270">
    <property type="term" value="F:zinc ion binding"/>
    <property type="evidence" value="ECO:0007669"/>
    <property type="project" value="InterPro"/>
</dbReference>
<feature type="compositionally biased region" description="Pro residues" evidence="6">
    <location>
        <begin position="640"/>
        <end position="664"/>
    </location>
</feature>
<evidence type="ECO:0000256" key="5">
    <source>
        <dbReference type="ARBA" id="ARBA00023242"/>
    </source>
</evidence>
<dbReference type="InterPro" id="IPR051711">
    <property type="entry name" value="Stress_Response_Reg"/>
</dbReference>
<reference evidence="8" key="1">
    <citation type="submission" date="2023-06" db="EMBL/GenBank/DDBJ databases">
        <title>Genome-scale phylogeny and comparative genomics of the fungal order Sordariales.</title>
        <authorList>
            <consortium name="Lawrence Berkeley National Laboratory"/>
            <person name="Hensen N."/>
            <person name="Bonometti L."/>
            <person name="Westerberg I."/>
            <person name="Brannstrom I.O."/>
            <person name="Guillou S."/>
            <person name="Cros-Aarteil S."/>
            <person name="Calhoun S."/>
            <person name="Haridas S."/>
            <person name="Kuo A."/>
            <person name="Mondo S."/>
            <person name="Pangilinan J."/>
            <person name="Riley R."/>
            <person name="Labutti K."/>
            <person name="Andreopoulos B."/>
            <person name="Lipzen A."/>
            <person name="Chen C."/>
            <person name="Yanf M."/>
            <person name="Daum C."/>
            <person name="Ng V."/>
            <person name="Clum A."/>
            <person name="Steindorff A."/>
            <person name="Ohm R."/>
            <person name="Martin F."/>
            <person name="Silar P."/>
            <person name="Natvig D."/>
            <person name="Lalanne C."/>
            <person name="Gautier V."/>
            <person name="Ament-Velasquez S.L."/>
            <person name="Kruys A."/>
            <person name="Hutchinson M.I."/>
            <person name="Powell A.J."/>
            <person name="Barry K."/>
            <person name="Miller A.N."/>
            <person name="Grigoriev I.V."/>
            <person name="Debuchy R."/>
            <person name="Gladieux P."/>
            <person name="Thoren M.H."/>
            <person name="Johannesson H."/>
        </authorList>
    </citation>
    <scope>NUCLEOTIDE SEQUENCE</scope>
    <source>
        <strain evidence="8">PSN4</strain>
    </source>
</reference>
<feature type="compositionally biased region" description="Pro residues" evidence="6">
    <location>
        <begin position="762"/>
        <end position="776"/>
    </location>
</feature>
<evidence type="ECO:0000259" key="7">
    <source>
        <dbReference type="SMART" id="SM00906"/>
    </source>
</evidence>
<keyword evidence="9" id="KW-1185">Reference proteome</keyword>
<feature type="region of interest" description="Disordered" evidence="6">
    <location>
        <begin position="473"/>
        <end position="790"/>
    </location>
</feature>
<proteinExistence type="predicted"/>
<comment type="caution">
    <text evidence="8">The sequence shown here is derived from an EMBL/GenBank/DDBJ whole genome shotgun (WGS) entry which is preliminary data.</text>
</comment>
<dbReference type="InterPro" id="IPR007219">
    <property type="entry name" value="XnlR_reg_dom"/>
</dbReference>
<sequence>MNQPIGPGGRSLLPCDQPFDHSTPFRLPPRIRQDSLLDEFFNGWFGTFHFVHRPSVLEWLDWVDSNWSAGIDLWRGIGHARAAIVLMALAIGSFYRSRHNRDLKRNKPEEWVWSLNFGDNMFKAAVTLVDAEAGDPTLESAQARLLQDIYLLCTSRTKQAWYTFGNTLQILTALDLHRRLGRNRGLGLDVKQRPNYAKIQCERRIFWSAYIIDKQLSIILGRPGHFSADNIDQEYPDCVNDEDADIHGPIRAPPSDCYVAALVSQAHLNKLFERIYREVYSLRDIPVNDRLKAAHLLGVEVEEWKENLPSLLNSQRATILLPIFRRQAGLLRLAYCHAQILVYRPFLMSPYPAEKGRRRPVDTAVRRLGDAARLAVGLVHELARNNDQRMFSTFWYPHQIGYCGAAVLYLLPHVRERQKLFWGPNFRGMDKTDLKSISLADNFTKLLAESTNPYSSGPRCAIILRELKAEAERQFASDPNEESSSREISQSREQSESPEPSDEEPEVTQQARQTQPAAEGVDEDDDDSPNEQLLVDALRAHWEADISDQPPNPNPNAAPARTSLPGHAATQTAEHQRSAPNQPQPAPQPAPPGPSPVQTQPLPHGPPPGHPPPLGHQPPSGHHASPGHPHAPHPGHVPYAPYPGHIPQPAPMSVPTPLPIPVQPPARSGPAKLAPRPPPPPAPEPQPYPPAGPPGFHPGHPPGPPAHPHAHGYPPPPIPGYLPYPPNYGPGYAPPQGHTQVYPPGYLPHPQSHPTGQGRTPYGPPPPGYAPPPPAIPGVSEPVVPLSPSPVPEPRWRLWDEWKITDWLDLDAAAYGPISDYAHRGAGDWPPP</sequence>
<protein>
    <submittedName>
        <fullName evidence="8">Fungal-specific transcription factor domain-containing protein</fullName>
    </submittedName>
</protein>
<organism evidence="8 9">
    <name type="scientific">Echria macrotheca</name>
    <dbReference type="NCBI Taxonomy" id="438768"/>
    <lineage>
        <taxon>Eukaryota</taxon>
        <taxon>Fungi</taxon>
        <taxon>Dikarya</taxon>
        <taxon>Ascomycota</taxon>
        <taxon>Pezizomycotina</taxon>
        <taxon>Sordariomycetes</taxon>
        <taxon>Sordariomycetidae</taxon>
        <taxon>Sordariales</taxon>
        <taxon>Schizotheciaceae</taxon>
        <taxon>Echria</taxon>
    </lineage>
</organism>
<dbReference type="GO" id="GO:0006351">
    <property type="term" value="P:DNA-templated transcription"/>
    <property type="evidence" value="ECO:0007669"/>
    <property type="project" value="InterPro"/>
</dbReference>
<evidence type="ECO:0000256" key="4">
    <source>
        <dbReference type="ARBA" id="ARBA00023163"/>
    </source>
</evidence>
<keyword evidence="4" id="KW-0804">Transcription</keyword>
<evidence type="ECO:0000256" key="3">
    <source>
        <dbReference type="ARBA" id="ARBA00023125"/>
    </source>
</evidence>
<name>A0AAJ0F8I8_9PEZI</name>
<dbReference type="GO" id="GO:0043565">
    <property type="term" value="F:sequence-specific DNA binding"/>
    <property type="evidence" value="ECO:0007669"/>
    <property type="project" value="TreeGrafter"/>
</dbReference>
<dbReference type="SMART" id="SM00906">
    <property type="entry name" value="Fungal_trans"/>
    <property type="match status" value="1"/>
</dbReference>
<keyword evidence="5" id="KW-0539">Nucleus</keyword>
<feature type="compositionally biased region" description="Pro residues" evidence="6">
    <location>
        <begin position="603"/>
        <end position="616"/>
    </location>
</feature>